<evidence type="ECO:0000256" key="6">
    <source>
        <dbReference type="ARBA" id="ARBA00022989"/>
    </source>
</evidence>
<comment type="subcellular location">
    <subcellularLocation>
        <location evidence="1">Endoplasmic reticulum membrane</location>
        <topology evidence="1">Multi-pass membrane protein</topology>
    </subcellularLocation>
</comment>
<evidence type="ECO:0000256" key="8">
    <source>
        <dbReference type="SAM" id="MobiDB-lite"/>
    </source>
</evidence>
<reference evidence="10 11" key="1">
    <citation type="journal article" date="2018" name="Nat. Ecol. Evol.">
        <title>Pezizomycetes genomes reveal the molecular basis of ectomycorrhizal truffle lifestyle.</title>
        <authorList>
            <person name="Murat C."/>
            <person name="Payen T."/>
            <person name="Noel B."/>
            <person name="Kuo A."/>
            <person name="Morin E."/>
            <person name="Chen J."/>
            <person name="Kohler A."/>
            <person name="Krizsan K."/>
            <person name="Balestrini R."/>
            <person name="Da Silva C."/>
            <person name="Montanini B."/>
            <person name="Hainaut M."/>
            <person name="Levati E."/>
            <person name="Barry K.W."/>
            <person name="Belfiori B."/>
            <person name="Cichocki N."/>
            <person name="Clum A."/>
            <person name="Dockter R.B."/>
            <person name="Fauchery L."/>
            <person name="Guy J."/>
            <person name="Iotti M."/>
            <person name="Le Tacon F."/>
            <person name="Lindquist E.A."/>
            <person name="Lipzen A."/>
            <person name="Malagnac F."/>
            <person name="Mello A."/>
            <person name="Molinier V."/>
            <person name="Miyauchi S."/>
            <person name="Poulain J."/>
            <person name="Riccioni C."/>
            <person name="Rubini A."/>
            <person name="Sitrit Y."/>
            <person name="Splivallo R."/>
            <person name="Traeger S."/>
            <person name="Wang M."/>
            <person name="Zifcakova L."/>
            <person name="Wipf D."/>
            <person name="Zambonelli A."/>
            <person name="Paolocci F."/>
            <person name="Nowrousian M."/>
            <person name="Ottonello S."/>
            <person name="Baldrian P."/>
            <person name="Spatafora J.W."/>
            <person name="Henrissat B."/>
            <person name="Nagy L.G."/>
            <person name="Aury J.M."/>
            <person name="Wincker P."/>
            <person name="Grigoriev I.V."/>
            <person name="Bonfante P."/>
            <person name="Martin F.M."/>
        </authorList>
    </citation>
    <scope>NUCLEOTIDE SEQUENCE [LARGE SCALE GENOMIC DNA]</scope>
    <source>
        <strain evidence="10 11">120613-1</strain>
    </source>
</reference>
<sequence>MSTTQTHNHLRRTTSNSTSAMRATEPHIHTAIIAGTFISAFPSLVSDPGSTLIWALPGLALLQAVYQVRCLRMLKPTPSGSGKKEVIGISSKIISSFLAILFATTIGAAALYVLLILFGAPATTHVFPTVLCAMHTALLAVAPLVYKYRLEGRVWREVLGGRAVVEECFAGAVGALGGAWVGAVPIPLGMDREWQKWPVTIVTGAYVGYMVGKSLGWAFPGKRLPL</sequence>
<gene>
    <name evidence="10" type="ORF">L873DRAFT_1720408</name>
</gene>
<dbReference type="Pfam" id="PF06699">
    <property type="entry name" value="PIG-F"/>
    <property type="match status" value="1"/>
</dbReference>
<organism evidence="10 11">
    <name type="scientific">Choiromyces venosus 120613-1</name>
    <dbReference type="NCBI Taxonomy" id="1336337"/>
    <lineage>
        <taxon>Eukaryota</taxon>
        <taxon>Fungi</taxon>
        <taxon>Dikarya</taxon>
        <taxon>Ascomycota</taxon>
        <taxon>Pezizomycotina</taxon>
        <taxon>Pezizomycetes</taxon>
        <taxon>Pezizales</taxon>
        <taxon>Tuberaceae</taxon>
        <taxon>Choiromyces</taxon>
    </lineage>
</organism>
<evidence type="ECO:0000256" key="5">
    <source>
        <dbReference type="ARBA" id="ARBA00022824"/>
    </source>
</evidence>
<evidence type="ECO:0000256" key="9">
    <source>
        <dbReference type="SAM" id="Phobius"/>
    </source>
</evidence>
<evidence type="ECO:0000256" key="2">
    <source>
        <dbReference type="ARBA" id="ARBA00004687"/>
    </source>
</evidence>
<name>A0A3N4IYF3_9PEZI</name>
<evidence type="ECO:0000256" key="1">
    <source>
        <dbReference type="ARBA" id="ARBA00004477"/>
    </source>
</evidence>
<protein>
    <recommendedName>
        <fullName evidence="12">PIG-F-domain-containing protein</fullName>
    </recommendedName>
</protein>
<dbReference type="Proteomes" id="UP000276215">
    <property type="component" value="Unassembled WGS sequence"/>
</dbReference>
<accession>A0A3N4IYF3</accession>
<evidence type="ECO:0000256" key="7">
    <source>
        <dbReference type="ARBA" id="ARBA00023136"/>
    </source>
</evidence>
<dbReference type="AlphaFoldDB" id="A0A3N4IYF3"/>
<dbReference type="STRING" id="1336337.A0A3N4IYF3"/>
<comment type="pathway">
    <text evidence="2">Glycolipid biosynthesis; glycosylphosphatidylinositol-anchor biosynthesis.</text>
</comment>
<dbReference type="InterPro" id="IPR009580">
    <property type="entry name" value="GPI_biosynthesis_protein_Pig-F"/>
</dbReference>
<dbReference type="UniPathway" id="UPA00196"/>
<feature type="transmembrane region" description="Helical" evidence="9">
    <location>
        <begin position="126"/>
        <end position="146"/>
    </location>
</feature>
<evidence type="ECO:0000313" key="10">
    <source>
        <dbReference type="EMBL" id="RPA89818.1"/>
    </source>
</evidence>
<keyword evidence="3" id="KW-0337">GPI-anchor biosynthesis</keyword>
<dbReference type="GO" id="GO:0006506">
    <property type="term" value="P:GPI anchor biosynthetic process"/>
    <property type="evidence" value="ECO:0007669"/>
    <property type="project" value="UniProtKB-UniPathway"/>
</dbReference>
<proteinExistence type="predicted"/>
<keyword evidence="4 9" id="KW-0812">Transmembrane</keyword>
<keyword evidence="11" id="KW-1185">Reference proteome</keyword>
<keyword evidence="6 9" id="KW-1133">Transmembrane helix</keyword>
<feature type="region of interest" description="Disordered" evidence="8">
    <location>
        <begin position="1"/>
        <end position="21"/>
    </location>
</feature>
<keyword evidence="7 9" id="KW-0472">Membrane</keyword>
<evidence type="ECO:0000256" key="4">
    <source>
        <dbReference type="ARBA" id="ARBA00022692"/>
    </source>
</evidence>
<evidence type="ECO:0000256" key="3">
    <source>
        <dbReference type="ARBA" id="ARBA00022502"/>
    </source>
</evidence>
<keyword evidence="5" id="KW-0256">Endoplasmic reticulum</keyword>
<dbReference type="EMBL" id="ML120554">
    <property type="protein sequence ID" value="RPA89818.1"/>
    <property type="molecule type" value="Genomic_DNA"/>
</dbReference>
<feature type="transmembrane region" description="Helical" evidence="9">
    <location>
        <begin position="93"/>
        <end position="120"/>
    </location>
</feature>
<dbReference type="GO" id="GO:0005789">
    <property type="term" value="C:endoplasmic reticulum membrane"/>
    <property type="evidence" value="ECO:0007669"/>
    <property type="project" value="UniProtKB-SubCell"/>
</dbReference>
<dbReference type="OrthoDB" id="17366at2759"/>
<evidence type="ECO:0000313" key="11">
    <source>
        <dbReference type="Proteomes" id="UP000276215"/>
    </source>
</evidence>
<evidence type="ECO:0008006" key="12">
    <source>
        <dbReference type="Google" id="ProtNLM"/>
    </source>
</evidence>